<dbReference type="InterPro" id="IPR050425">
    <property type="entry name" value="NAD(P)_dehydrat-like"/>
</dbReference>
<dbReference type="PANTHER" id="PTHR10366">
    <property type="entry name" value="NAD DEPENDENT EPIMERASE/DEHYDRATASE"/>
    <property type="match status" value="1"/>
</dbReference>
<comment type="caution">
    <text evidence="10">The sequence shown here is derived from an EMBL/GenBank/DDBJ whole genome shotgun (WGS) entry which is preliminary data.</text>
</comment>
<gene>
    <name evidence="10" type="ORF">CYMTET_13282</name>
</gene>
<evidence type="ECO:0000256" key="4">
    <source>
        <dbReference type="ARBA" id="ARBA00039055"/>
    </source>
</evidence>
<dbReference type="SUPFAM" id="SSF51735">
    <property type="entry name" value="NAD(P)-binding Rossmann-fold domains"/>
    <property type="match status" value="1"/>
</dbReference>
<evidence type="ECO:0000256" key="5">
    <source>
        <dbReference type="ARBA" id="ARBA00039057"/>
    </source>
</evidence>
<evidence type="ECO:0000256" key="6">
    <source>
        <dbReference type="ARBA" id="ARBA00042087"/>
    </source>
</evidence>
<evidence type="ECO:0000259" key="9">
    <source>
        <dbReference type="Pfam" id="PF01370"/>
    </source>
</evidence>
<evidence type="ECO:0000256" key="2">
    <source>
        <dbReference type="ARBA" id="ARBA00023241"/>
    </source>
</evidence>
<dbReference type="GO" id="GO:0047890">
    <property type="term" value="F:flavanone 4-reductase activity"/>
    <property type="evidence" value="ECO:0007669"/>
    <property type="project" value="UniProtKB-EC"/>
</dbReference>
<dbReference type="FunFam" id="3.40.50.720:FF:000085">
    <property type="entry name" value="Dihydroflavonol reductase"/>
    <property type="match status" value="1"/>
</dbReference>
<sequence length="363" mass="38852">MMSAKFSPAQPSISATAYKRQQVRVTCTAEKPAVAVTGANSFIGTHLVKQLLAKGYPVHATVRDVNDDSKTDPLRALPGASNQLRLFEADMTSPSSLEPAFEGISGIFHLAVPHPNHGGTPEINSDYRQELLDAAVQGTSAVMKLASKNNAKVVMTSSMAAVECGNVGEINSETRSKSEVYGAEGNTGVTHYAYVAAKTESEAKAWELSKEMDVPLAVICPGNLVIGEVLSSHLNATMRCLQGLLQSENKLNNMTDIAPVNVEDVVSAHVAAFEEEEAGKRYLCAEKMIPVRDFISIVEELYPSFPVASYAENKIVIGHGNERSLVPNISDLSLEFTPLANTVKAAVDSMVSKNLVSEESTLA</sequence>
<dbReference type="GO" id="GO:0045552">
    <property type="term" value="F:dihydroflavanol 4-reductase activity"/>
    <property type="evidence" value="ECO:0007669"/>
    <property type="project" value="UniProtKB-EC"/>
</dbReference>
<dbReference type="GO" id="GO:0009813">
    <property type="term" value="P:flavonoid biosynthetic process"/>
    <property type="evidence" value="ECO:0007669"/>
    <property type="project" value="UniProtKB-KW"/>
</dbReference>
<proteinExistence type="inferred from homology"/>
<evidence type="ECO:0000256" key="3">
    <source>
        <dbReference type="ARBA" id="ARBA00023445"/>
    </source>
</evidence>
<comment type="catalytic activity">
    <reaction evidence="7">
        <text>(2S)-flavan-4-ol + NADP(+) = (2S)-flavanone + NADPH + H(+)</text>
        <dbReference type="Rhea" id="RHEA:11228"/>
        <dbReference type="ChEBI" id="CHEBI:15378"/>
        <dbReference type="ChEBI" id="CHEBI:15605"/>
        <dbReference type="ChEBI" id="CHEBI:15606"/>
        <dbReference type="ChEBI" id="CHEBI:57783"/>
        <dbReference type="ChEBI" id="CHEBI:58349"/>
        <dbReference type="EC" id="1.1.1.234"/>
    </reaction>
</comment>
<dbReference type="AlphaFoldDB" id="A0AAE0LB84"/>
<evidence type="ECO:0000256" key="8">
    <source>
        <dbReference type="ARBA" id="ARBA00049132"/>
    </source>
</evidence>
<organism evidence="10 11">
    <name type="scientific">Cymbomonas tetramitiformis</name>
    <dbReference type="NCBI Taxonomy" id="36881"/>
    <lineage>
        <taxon>Eukaryota</taxon>
        <taxon>Viridiplantae</taxon>
        <taxon>Chlorophyta</taxon>
        <taxon>Pyramimonadophyceae</taxon>
        <taxon>Pyramimonadales</taxon>
        <taxon>Pyramimonadaceae</taxon>
        <taxon>Cymbomonas</taxon>
    </lineage>
</organism>
<dbReference type="Proteomes" id="UP001190700">
    <property type="component" value="Unassembled WGS sequence"/>
</dbReference>
<comment type="catalytic activity">
    <reaction evidence="8">
        <text>a (2R,3S,4S)-leucoanthocyanidin + NADP(+) = a (2R,3R)-dihydroflavonol + NADPH + H(+)</text>
        <dbReference type="Rhea" id="RHEA:54444"/>
        <dbReference type="ChEBI" id="CHEBI:15378"/>
        <dbReference type="ChEBI" id="CHEBI:57783"/>
        <dbReference type="ChEBI" id="CHEBI:58349"/>
        <dbReference type="ChEBI" id="CHEBI:138176"/>
        <dbReference type="ChEBI" id="CHEBI:138188"/>
        <dbReference type="EC" id="1.1.1.219"/>
    </reaction>
</comment>
<reference evidence="10 11" key="1">
    <citation type="journal article" date="2015" name="Genome Biol. Evol.">
        <title>Comparative Genomics of a Bacterivorous Green Alga Reveals Evolutionary Causalities and Consequences of Phago-Mixotrophic Mode of Nutrition.</title>
        <authorList>
            <person name="Burns J.A."/>
            <person name="Paasch A."/>
            <person name="Narechania A."/>
            <person name="Kim E."/>
        </authorList>
    </citation>
    <scope>NUCLEOTIDE SEQUENCE [LARGE SCALE GENOMIC DNA]</scope>
    <source>
        <strain evidence="10 11">PLY_AMNH</strain>
    </source>
</reference>
<evidence type="ECO:0000313" key="11">
    <source>
        <dbReference type="Proteomes" id="UP001190700"/>
    </source>
</evidence>
<dbReference type="InterPro" id="IPR036291">
    <property type="entry name" value="NAD(P)-bd_dom_sf"/>
</dbReference>
<keyword evidence="11" id="KW-1185">Reference proteome</keyword>
<protein>
    <recommendedName>
        <fullName evidence="6">Flavanone 4-reductase</fullName>
        <ecNumber evidence="5">1.1.1.219</ecNumber>
        <ecNumber evidence="4">1.1.1.234</ecNumber>
    </recommendedName>
</protein>
<feature type="domain" description="NAD-dependent epimerase/dehydratase" evidence="9">
    <location>
        <begin position="34"/>
        <end position="282"/>
    </location>
</feature>
<dbReference type="PANTHER" id="PTHR10366:SF564">
    <property type="entry name" value="STEROL-4-ALPHA-CARBOXYLATE 3-DEHYDROGENASE, DECARBOXYLATING"/>
    <property type="match status" value="1"/>
</dbReference>
<dbReference type="EC" id="1.1.1.234" evidence="4"/>
<keyword evidence="1" id="KW-0560">Oxidoreductase</keyword>
<accession>A0AAE0LB84</accession>
<keyword evidence="2" id="KW-0284">Flavonoid biosynthesis</keyword>
<evidence type="ECO:0000256" key="1">
    <source>
        <dbReference type="ARBA" id="ARBA00023002"/>
    </source>
</evidence>
<dbReference type="EC" id="1.1.1.219" evidence="5"/>
<comment type="similarity">
    <text evidence="3">Belongs to the NAD(P)-dependent epimerase/dehydratase family. Dihydroflavonol-4-reductase subfamily.</text>
</comment>
<dbReference type="Gene3D" id="3.40.50.720">
    <property type="entry name" value="NAD(P)-binding Rossmann-like Domain"/>
    <property type="match status" value="1"/>
</dbReference>
<dbReference type="InterPro" id="IPR001509">
    <property type="entry name" value="Epimerase_deHydtase"/>
</dbReference>
<name>A0AAE0LB84_9CHLO</name>
<evidence type="ECO:0000256" key="7">
    <source>
        <dbReference type="ARBA" id="ARBA00048870"/>
    </source>
</evidence>
<dbReference type="EMBL" id="LGRX02005274">
    <property type="protein sequence ID" value="KAK3278808.1"/>
    <property type="molecule type" value="Genomic_DNA"/>
</dbReference>
<evidence type="ECO:0000313" key="10">
    <source>
        <dbReference type="EMBL" id="KAK3278808.1"/>
    </source>
</evidence>
<dbReference type="Pfam" id="PF01370">
    <property type="entry name" value="Epimerase"/>
    <property type="match status" value="1"/>
</dbReference>